<dbReference type="PANTHER" id="PTHR43179:SF7">
    <property type="entry name" value="RHAMNOSYLTRANSFERASE WBBL"/>
    <property type="match status" value="1"/>
</dbReference>
<accession>A0ABS6IN87</accession>
<evidence type="ECO:0000313" key="3">
    <source>
        <dbReference type="Proteomes" id="UP000727907"/>
    </source>
</evidence>
<evidence type="ECO:0000259" key="1">
    <source>
        <dbReference type="Pfam" id="PF00535"/>
    </source>
</evidence>
<dbReference type="Pfam" id="PF00535">
    <property type="entry name" value="Glycos_transf_2"/>
    <property type="match status" value="1"/>
</dbReference>
<dbReference type="Proteomes" id="UP000727907">
    <property type="component" value="Unassembled WGS sequence"/>
</dbReference>
<name>A0ABS6IN87_9HYPH</name>
<protein>
    <submittedName>
        <fullName evidence="2">Glycosyltransferase family 2 protein</fullName>
    </submittedName>
</protein>
<dbReference type="InterPro" id="IPR001173">
    <property type="entry name" value="Glyco_trans_2-like"/>
</dbReference>
<keyword evidence="3" id="KW-1185">Reference proteome</keyword>
<proteinExistence type="predicted"/>
<sequence length="634" mass="68475">MPDDMPAGCWLRLRYRMALCRSAARPVIHFDIGSEEMQTAMGAALFGTGEWVGPVPGQPRHVRIVLPPGLPITGFSLTSCEALSFREVLTLAGRRSFWRAVAAGGLKLLGRTSDAIGLVEEVLNATPLSRYHEWRTGSERELDPGGVDAGDANEEEAPHIRAVVHVPGGDSRNLLSATLASLRRQSYRNWSLVLVGEAMAPAGERPWVCIGAAEDAERLWDGLEATDIVLPILAGDIVPEHAMAALASFAVSCPDASLFYADEDSIGAGERYFAPELKPDWSPILHSARAYVGRAVYFRRRILDGQGVISSADFMRPSTWDGLFLRARGPVGHLRRVLLTKAGEAQGGTNRVAVSSRVPEEGLHATATLIVPTRDRADLLAVCLASLEKTSPRDFELVIVDNGSEQPAALELLDRARERPGVRVLGAPGPFNFASLCNQGAALAQGRVLVFLNNDTETIRSDWLSRLVGWAVQPDVGAVGPKLTYGSGRVQHAGLVLGLGGYAAHIDVGAGATDEGYLGRLSVPHEVSAVTGACLVVEKCKFDAVGGFDESKYPIELGDVDLCLRLAQRGWKSVFTPDSVLIHRESATRGKAGNARRYAWERQNFMSDWKDLVADDPYFHPALSLAAPRTSLDR</sequence>
<organism evidence="2 3">
    <name type="scientific">Reyranella humidisoli</name>
    <dbReference type="NCBI Taxonomy" id="2849149"/>
    <lineage>
        <taxon>Bacteria</taxon>
        <taxon>Pseudomonadati</taxon>
        <taxon>Pseudomonadota</taxon>
        <taxon>Alphaproteobacteria</taxon>
        <taxon>Hyphomicrobiales</taxon>
        <taxon>Reyranellaceae</taxon>
        <taxon>Reyranella</taxon>
    </lineage>
</organism>
<dbReference type="EMBL" id="JAHOPB010000001">
    <property type="protein sequence ID" value="MBU8875449.1"/>
    <property type="molecule type" value="Genomic_DNA"/>
</dbReference>
<dbReference type="CDD" id="cd04186">
    <property type="entry name" value="GT_2_like_c"/>
    <property type="match status" value="1"/>
</dbReference>
<feature type="domain" description="Glycosyltransferase 2-like" evidence="1">
    <location>
        <begin position="369"/>
        <end position="488"/>
    </location>
</feature>
<dbReference type="RefSeq" id="WP_216962697.1">
    <property type="nucleotide sequence ID" value="NZ_JAHOPB010000001.1"/>
</dbReference>
<gene>
    <name evidence="2" type="ORF">KQ910_16865</name>
</gene>
<comment type="caution">
    <text evidence="2">The sequence shown here is derived from an EMBL/GenBank/DDBJ whole genome shotgun (WGS) entry which is preliminary data.</text>
</comment>
<dbReference type="PANTHER" id="PTHR43179">
    <property type="entry name" value="RHAMNOSYLTRANSFERASE WBBL"/>
    <property type="match status" value="1"/>
</dbReference>
<reference evidence="2 3" key="1">
    <citation type="submission" date="2021-06" db="EMBL/GenBank/DDBJ databases">
        <authorList>
            <person name="Lee D.H."/>
        </authorList>
    </citation>
    <scope>NUCLEOTIDE SEQUENCE [LARGE SCALE GENOMIC DNA]</scope>
    <source>
        <strain evidence="2 3">MMS21-HV4-11</strain>
    </source>
</reference>
<evidence type="ECO:0000313" key="2">
    <source>
        <dbReference type="EMBL" id="MBU8875449.1"/>
    </source>
</evidence>